<comment type="caution">
    <text evidence="11">The sequence shown here is derived from an EMBL/GenBank/DDBJ whole genome shotgun (WGS) entry which is preliminary data.</text>
</comment>
<comment type="function">
    <text evidence="9">Reversibly transfers an adenylyl group from ATP to 4'-phosphopantetheine, yielding dephospho-CoA (dPCoA) and pyrophosphate.</text>
</comment>
<comment type="subcellular location">
    <subcellularLocation>
        <location evidence="9">Cytoplasm</location>
    </subcellularLocation>
</comment>
<dbReference type="AlphaFoldDB" id="A0A4S2FUA0"/>
<dbReference type="PRINTS" id="PR01020">
    <property type="entry name" value="LPSBIOSNTHSS"/>
</dbReference>
<comment type="catalytic activity">
    <reaction evidence="8 9">
        <text>(R)-4'-phosphopantetheine + ATP + H(+) = 3'-dephospho-CoA + diphosphate</text>
        <dbReference type="Rhea" id="RHEA:19801"/>
        <dbReference type="ChEBI" id="CHEBI:15378"/>
        <dbReference type="ChEBI" id="CHEBI:30616"/>
        <dbReference type="ChEBI" id="CHEBI:33019"/>
        <dbReference type="ChEBI" id="CHEBI:57328"/>
        <dbReference type="ChEBI" id="CHEBI:61723"/>
        <dbReference type="EC" id="2.7.7.3"/>
    </reaction>
</comment>
<dbReference type="SUPFAM" id="SSF52374">
    <property type="entry name" value="Nucleotidylyl transferase"/>
    <property type="match status" value="1"/>
</dbReference>
<dbReference type="GO" id="GO:0005524">
    <property type="term" value="F:ATP binding"/>
    <property type="evidence" value="ECO:0007669"/>
    <property type="project" value="UniProtKB-KW"/>
</dbReference>
<organism evidence="11 12">
    <name type="scientific">Muribaculum intestinale</name>
    <dbReference type="NCBI Taxonomy" id="1796646"/>
    <lineage>
        <taxon>Bacteria</taxon>
        <taxon>Pseudomonadati</taxon>
        <taxon>Bacteroidota</taxon>
        <taxon>Bacteroidia</taxon>
        <taxon>Bacteroidales</taxon>
        <taxon>Muribaculaceae</taxon>
        <taxon>Muribaculum</taxon>
    </lineage>
</organism>
<dbReference type="UniPathway" id="UPA00241">
    <property type="reaction ID" value="UER00355"/>
</dbReference>
<evidence type="ECO:0000256" key="1">
    <source>
        <dbReference type="ARBA" id="ARBA00022490"/>
    </source>
</evidence>
<evidence type="ECO:0000256" key="6">
    <source>
        <dbReference type="ARBA" id="ARBA00022842"/>
    </source>
</evidence>
<keyword evidence="1 9" id="KW-0963">Cytoplasm</keyword>
<accession>A0A4S2FUA0</accession>
<evidence type="ECO:0000313" key="12">
    <source>
        <dbReference type="Proteomes" id="UP000306630"/>
    </source>
</evidence>
<dbReference type="InterPro" id="IPR014729">
    <property type="entry name" value="Rossmann-like_a/b/a_fold"/>
</dbReference>
<keyword evidence="4 9" id="KW-0547">Nucleotide-binding</keyword>
<protein>
    <recommendedName>
        <fullName evidence="9">Phosphopantetheine adenylyltransferase</fullName>
        <ecNumber evidence="9">2.7.7.3</ecNumber>
    </recommendedName>
    <alternativeName>
        <fullName evidence="9">Dephospho-CoA pyrophosphorylase</fullName>
    </alternativeName>
    <alternativeName>
        <fullName evidence="9">Pantetheine-phosphate adenylyltransferase</fullName>
        <shortName evidence="9">PPAT</shortName>
    </alternativeName>
</protein>
<dbReference type="Pfam" id="PF01467">
    <property type="entry name" value="CTP_transf_like"/>
    <property type="match status" value="1"/>
</dbReference>
<feature type="site" description="Transition state stabilizer" evidence="9">
    <location>
        <position position="23"/>
    </location>
</feature>
<dbReference type="GO" id="GO:0015937">
    <property type="term" value="P:coenzyme A biosynthetic process"/>
    <property type="evidence" value="ECO:0007669"/>
    <property type="project" value="UniProtKB-UniRule"/>
</dbReference>
<comment type="subunit">
    <text evidence="9">Homohexamer.</text>
</comment>
<dbReference type="InterPro" id="IPR001980">
    <property type="entry name" value="PPAT"/>
</dbReference>
<keyword evidence="7 9" id="KW-0173">Coenzyme A biosynthesis</keyword>
<dbReference type="EC" id="2.7.7.3" evidence="9"/>
<dbReference type="NCBIfam" id="TIGR00125">
    <property type="entry name" value="cyt_tran_rel"/>
    <property type="match status" value="1"/>
</dbReference>
<dbReference type="PANTHER" id="PTHR21342">
    <property type="entry name" value="PHOSPHOPANTETHEINE ADENYLYLTRANSFERASE"/>
    <property type="match status" value="1"/>
</dbReference>
<feature type="binding site" evidence="9">
    <location>
        <position position="15"/>
    </location>
    <ligand>
        <name>substrate</name>
    </ligand>
</feature>
<keyword evidence="2 9" id="KW-0808">Transferase</keyword>
<feature type="domain" description="Cytidyltransferase-like" evidence="10">
    <location>
        <begin position="11"/>
        <end position="138"/>
    </location>
</feature>
<reference evidence="11 12" key="1">
    <citation type="submission" date="2019-04" db="EMBL/GenBank/DDBJ databases">
        <title>Microbes associate with the intestines of laboratory mice.</title>
        <authorList>
            <person name="Navarre W."/>
            <person name="Wong E."/>
            <person name="Huang K."/>
            <person name="Tropini C."/>
            <person name="Ng K."/>
            <person name="Yu B."/>
        </authorList>
    </citation>
    <scope>NUCLEOTIDE SEQUENCE [LARGE SCALE GENOMIC DNA]</scope>
    <source>
        <strain evidence="11 12">NM06_A21</strain>
    </source>
</reference>
<dbReference type="EMBL" id="SRYD01000037">
    <property type="protein sequence ID" value="TGY72871.1"/>
    <property type="molecule type" value="Genomic_DNA"/>
</dbReference>
<feature type="binding site" evidence="9">
    <location>
        <position position="104"/>
    </location>
    <ligand>
        <name>ATP</name>
        <dbReference type="ChEBI" id="CHEBI:30616"/>
    </ligand>
</feature>
<dbReference type="HAMAP" id="MF_00151">
    <property type="entry name" value="PPAT_bact"/>
    <property type="match status" value="1"/>
</dbReference>
<feature type="binding site" evidence="9">
    <location>
        <position position="23"/>
    </location>
    <ligand>
        <name>ATP</name>
        <dbReference type="ChEBI" id="CHEBI:30616"/>
    </ligand>
</feature>
<evidence type="ECO:0000313" key="11">
    <source>
        <dbReference type="EMBL" id="TGY72871.1"/>
    </source>
</evidence>
<dbReference type="GO" id="GO:0004595">
    <property type="term" value="F:pantetheine-phosphate adenylyltransferase activity"/>
    <property type="evidence" value="ECO:0007669"/>
    <property type="project" value="UniProtKB-UniRule"/>
</dbReference>
<dbReference type="Gene3D" id="3.40.50.620">
    <property type="entry name" value="HUPs"/>
    <property type="match status" value="1"/>
</dbReference>
<feature type="binding site" evidence="9">
    <location>
        <position position="79"/>
    </location>
    <ligand>
        <name>substrate</name>
    </ligand>
</feature>
<feature type="binding site" evidence="9">
    <location>
        <position position="47"/>
    </location>
    <ligand>
        <name>substrate</name>
    </ligand>
</feature>
<gene>
    <name evidence="9 11" type="primary">coaD</name>
    <name evidence="11" type="ORF">E5333_09755</name>
</gene>
<dbReference type="InterPro" id="IPR004821">
    <property type="entry name" value="Cyt_trans-like"/>
</dbReference>
<evidence type="ECO:0000256" key="9">
    <source>
        <dbReference type="HAMAP-Rule" id="MF_00151"/>
    </source>
</evidence>
<proteinExistence type="inferred from homology"/>
<feature type="binding site" evidence="9">
    <location>
        <begin position="15"/>
        <end position="16"/>
    </location>
    <ligand>
        <name>ATP</name>
        <dbReference type="ChEBI" id="CHEBI:30616"/>
    </ligand>
</feature>
<dbReference type="PANTHER" id="PTHR21342:SF1">
    <property type="entry name" value="PHOSPHOPANTETHEINE ADENYLYLTRANSFERASE"/>
    <property type="match status" value="1"/>
</dbReference>
<feature type="binding site" evidence="9">
    <location>
        <position position="93"/>
    </location>
    <ligand>
        <name>substrate</name>
    </ligand>
</feature>
<evidence type="ECO:0000256" key="2">
    <source>
        <dbReference type="ARBA" id="ARBA00022679"/>
    </source>
</evidence>
<dbReference type="RefSeq" id="WP_135993508.1">
    <property type="nucleotide sequence ID" value="NZ_CALDAO010000014.1"/>
</dbReference>
<keyword evidence="6 9" id="KW-0460">Magnesium</keyword>
<feature type="binding site" evidence="9">
    <location>
        <begin position="128"/>
        <end position="134"/>
    </location>
    <ligand>
        <name>ATP</name>
        <dbReference type="ChEBI" id="CHEBI:30616"/>
    </ligand>
</feature>
<keyword evidence="3 9" id="KW-0548">Nucleotidyltransferase</keyword>
<dbReference type="Proteomes" id="UP000306630">
    <property type="component" value="Unassembled WGS sequence"/>
</dbReference>
<dbReference type="NCBIfam" id="TIGR01510">
    <property type="entry name" value="coaD_prev_kdtB"/>
    <property type="match status" value="1"/>
</dbReference>
<evidence type="ECO:0000256" key="3">
    <source>
        <dbReference type="ARBA" id="ARBA00022695"/>
    </source>
</evidence>
<comment type="pathway">
    <text evidence="9">Cofactor biosynthesis; coenzyme A biosynthesis; CoA from (R)-pantothenate: step 4/5.</text>
</comment>
<feature type="binding site" evidence="9">
    <location>
        <begin position="94"/>
        <end position="96"/>
    </location>
    <ligand>
        <name>ATP</name>
        <dbReference type="ChEBI" id="CHEBI:30616"/>
    </ligand>
</feature>
<evidence type="ECO:0000256" key="8">
    <source>
        <dbReference type="ARBA" id="ARBA00029346"/>
    </source>
</evidence>
<comment type="cofactor">
    <cofactor evidence="9">
        <name>Mg(2+)</name>
        <dbReference type="ChEBI" id="CHEBI:18420"/>
    </cofactor>
</comment>
<evidence type="ECO:0000256" key="7">
    <source>
        <dbReference type="ARBA" id="ARBA00022993"/>
    </source>
</evidence>
<name>A0A4S2FUA0_9BACT</name>
<keyword evidence="5 9" id="KW-0067">ATP-binding</keyword>
<dbReference type="GO" id="GO:0005737">
    <property type="term" value="C:cytoplasm"/>
    <property type="evidence" value="ECO:0007669"/>
    <property type="project" value="UniProtKB-SubCell"/>
</dbReference>
<evidence type="ECO:0000256" key="4">
    <source>
        <dbReference type="ARBA" id="ARBA00022741"/>
    </source>
</evidence>
<sequence>MTPKYHERIALYPGTFDPFTIGHLSIINRGLELFDRIIVAVGINDSKRCYRPTSERVEHIKGVMVDEPRVEVTSYDGLTVDVAARHGAQFILRGVRTVADYEYERNLAYANRRISGIETVLLYTLPELQYVSSTMVRDLDRCGYDISQFVPKAPDCEHSDTDIH</sequence>
<evidence type="ECO:0000256" key="5">
    <source>
        <dbReference type="ARBA" id="ARBA00022840"/>
    </source>
</evidence>
<comment type="similarity">
    <text evidence="9">Belongs to the bacterial CoaD family.</text>
</comment>
<evidence type="ECO:0000259" key="10">
    <source>
        <dbReference type="Pfam" id="PF01467"/>
    </source>
</evidence>